<dbReference type="GO" id="GO:0000978">
    <property type="term" value="F:RNA polymerase II cis-regulatory region sequence-specific DNA binding"/>
    <property type="evidence" value="ECO:0007669"/>
    <property type="project" value="TreeGrafter"/>
</dbReference>
<dbReference type="PANTHER" id="PTHR19818">
    <property type="entry name" value="ZINC FINGER PROTEIN ZIC AND GLI"/>
    <property type="match status" value="1"/>
</dbReference>
<evidence type="ECO:0000259" key="6">
    <source>
        <dbReference type="PROSITE" id="PS50157"/>
    </source>
</evidence>
<evidence type="ECO:0000256" key="1">
    <source>
        <dbReference type="ARBA" id="ARBA00022723"/>
    </source>
</evidence>
<sequence length="119" mass="14388">MFQVCGERFSTRASWNIHHLKHRRPEDKLYCCTLCSGTQERTYENFRQLCRHMRQVHTNQIFPCPYCNWTFGRRKNLVNHLVRHTGRRDFVCPQDGCHKAYSRKDKLKTHMRIHISALL</sequence>
<reference evidence="7" key="1">
    <citation type="submission" date="2019-05" db="EMBL/GenBank/DDBJ databases">
        <title>Annotation for the trematode Fasciolopsis buski.</title>
        <authorList>
            <person name="Choi Y.-J."/>
        </authorList>
    </citation>
    <scope>NUCLEOTIDE SEQUENCE</scope>
    <source>
        <strain evidence="7">HT</strain>
        <tissue evidence="7">Whole worm</tissue>
    </source>
</reference>
<name>A0A8E0RQW3_9TREM</name>
<evidence type="ECO:0000256" key="5">
    <source>
        <dbReference type="PROSITE-ProRule" id="PRU00042"/>
    </source>
</evidence>
<evidence type="ECO:0000256" key="3">
    <source>
        <dbReference type="ARBA" id="ARBA00022771"/>
    </source>
</evidence>
<evidence type="ECO:0000256" key="2">
    <source>
        <dbReference type="ARBA" id="ARBA00022737"/>
    </source>
</evidence>
<dbReference type="PROSITE" id="PS50157">
    <property type="entry name" value="ZINC_FINGER_C2H2_2"/>
    <property type="match status" value="2"/>
</dbReference>
<feature type="domain" description="C2H2-type" evidence="6">
    <location>
        <begin position="62"/>
        <end position="89"/>
    </location>
</feature>
<dbReference type="GO" id="GO:0005634">
    <property type="term" value="C:nucleus"/>
    <property type="evidence" value="ECO:0007669"/>
    <property type="project" value="UniProtKB-ARBA"/>
</dbReference>
<keyword evidence="1" id="KW-0479">Metal-binding</keyword>
<comment type="caution">
    <text evidence="7">The sequence shown here is derived from an EMBL/GenBank/DDBJ whole genome shotgun (WGS) entry which is preliminary data.</text>
</comment>
<dbReference type="Proteomes" id="UP000728185">
    <property type="component" value="Unassembled WGS sequence"/>
</dbReference>
<evidence type="ECO:0000313" key="8">
    <source>
        <dbReference type="Proteomes" id="UP000728185"/>
    </source>
</evidence>
<keyword evidence="2" id="KW-0677">Repeat</keyword>
<dbReference type="OrthoDB" id="3437960at2759"/>
<dbReference type="GO" id="GO:0000981">
    <property type="term" value="F:DNA-binding transcription factor activity, RNA polymerase II-specific"/>
    <property type="evidence" value="ECO:0007669"/>
    <property type="project" value="TreeGrafter"/>
</dbReference>
<keyword evidence="4" id="KW-0862">Zinc</keyword>
<dbReference type="Gene3D" id="3.30.160.60">
    <property type="entry name" value="Classic Zinc Finger"/>
    <property type="match status" value="3"/>
</dbReference>
<keyword evidence="3 5" id="KW-0863">Zinc-finger</keyword>
<dbReference type="InterPro" id="IPR013087">
    <property type="entry name" value="Znf_C2H2_type"/>
</dbReference>
<accession>A0A8E0RQW3</accession>
<dbReference type="SUPFAM" id="SSF57667">
    <property type="entry name" value="beta-beta-alpha zinc fingers"/>
    <property type="match status" value="1"/>
</dbReference>
<gene>
    <name evidence="7" type="ORF">FBUS_07591</name>
</gene>
<dbReference type="Pfam" id="PF00096">
    <property type="entry name" value="zf-C2H2"/>
    <property type="match status" value="2"/>
</dbReference>
<dbReference type="EMBL" id="LUCM01006769">
    <property type="protein sequence ID" value="KAA0190813.1"/>
    <property type="molecule type" value="Genomic_DNA"/>
</dbReference>
<keyword evidence="8" id="KW-1185">Reference proteome</keyword>
<dbReference type="InterPro" id="IPR036236">
    <property type="entry name" value="Znf_C2H2_sf"/>
</dbReference>
<dbReference type="InterPro" id="IPR050329">
    <property type="entry name" value="GLI_C2H2-zinc-finger"/>
</dbReference>
<evidence type="ECO:0000313" key="7">
    <source>
        <dbReference type="EMBL" id="KAA0190813.1"/>
    </source>
</evidence>
<proteinExistence type="predicted"/>
<dbReference type="GO" id="GO:0045944">
    <property type="term" value="P:positive regulation of transcription by RNA polymerase II"/>
    <property type="evidence" value="ECO:0007669"/>
    <property type="project" value="UniProtKB-ARBA"/>
</dbReference>
<feature type="domain" description="C2H2-type" evidence="6">
    <location>
        <begin position="90"/>
        <end position="114"/>
    </location>
</feature>
<dbReference type="PROSITE" id="PS00028">
    <property type="entry name" value="ZINC_FINGER_C2H2_1"/>
    <property type="match status" value="2"/>
</dbReference>
<evidence type="ECO:0000256" key="4">
    <source>
        <dbReference type="ARBA" id="ARBA00022833"/>
    </source>
</evidence>
<dbReference type="AlphaFoldDB" id="A0A8E0RQW3"/>
<dbReference type="PANTHER" id="PTHR19818:SF139">
    <property type="entry name" value="PAIR-RULE PROTEIN ODD-PAIRED"/>
    <property type="match status" value="1"/>
</dbReference>
<dbReference type="GO" id="GO:0008270">
    <property type="term" value="F:zinc ion binding"/>
    <property type="evidence" value="ECO:0007669"/>
    <property type="project" value="UniProtKB-KW"/>
</dbReference>
<dbReference type="SMART" id="SM00355">
    <property type="entry name" value="ZnF_C2H2"/>
    <property type="match status" value="4"/>
</dbReference>
<organism evidence="7 8">
    <name type="scientific">Fasciolopsis buskii</name>
    <dbReference type="NCBI Taxonomy" id="27845"/>
    <lineage>
        <taxon>Eukaryota</taxon>
        <taxon>Metazoa</taxon>
        <taxon>Spiralia</taxon>
        <taxon>Lophotrochozoa</taxon>
        <taxon>Platyhelminthes</taxon>
        <taxon>Trematoda</taxon>
        <taxon>Digenea</taxon>
        <taxon>Plagiorchiida</taxon>
        <taxon>Echinostomata</taxon>
        <taxon>Echinostomatoidea</taxon>
        <taxon>Fasciolidae</taxon>
        <taxon>Fasciolopsis</taxon>
    </lineage>
</organism>
<dbReference type="FunFam" id="3.30.160.60:FF:000072">
    <property type="entry name" value="zinc finger protein 143 isoform X1"/>
    <property type="match status" value="1"/>
</dbReference>
<protein>
    <submittedName>
        <fullName evidence="7">Zinc finger protein 40</fullName>
    </submittedName>
</protein>